<evidence type="ECO:0000259" key="4">
    <source>
        <dbReference type="PROSITE" id="PS50893"/>
    </source>
</evidence>
<dbReference type="PROSITE" id="PS50893">
    <property type="entry name" value="ABC_TRANSPORTER_2"/>
    <property type="match status" value="1"/>
</dbReference>
<dbReference type="STRING" id="1429043.X474_22070"/>
<keyword evidence="3" id="KW-0067">ATP-binding</keyword>
<dbReference type="InterPro" id="IPR027417">
    <property type="entry name" value="P-loop_NTPase"/>
</dbReference>
<evidence type="ECO:0000313" key="6">
    <source>
        <dbReference type="Proteomes" id="UP000032233"/>
    </source>
</evidence>
<dbReference type="GO" id="GO:0016887">
    <property type="term" value="F:ATP hydrolysis activity"/>
    <property type="evidence" value="ECO:0007669"/>
    <property type="project" value="InterPro"/>
</dbReference>
<protein>
    <recommendedName>
        <fullName evidence="4">ABC transporter domain-containing protein</fullName>
    </recommendedName>
</protein>
<dbReference type="Proteomes" id="UP000032233">
    <property type="component" value="Unassembled WGS sequence"/>
</dbReference>
<dbReference type="Pfam" id="PF00005">
    <property type="entry name" value="ABC_tran"/>
    <property type="match status" value="1"/>
</dbReference>
<comment type="caution">
    <text evidence="5">The sequence shown here is derived from an EMBL/GenBank/DDBJ whole genome shotgun (WGS) entry which is preliminary data.</text>
</comment>
<dbReference type="GO" id="GO:0016020">
    <property type="term" value="C:membrane"/>
    <property type="evidence" value="ECO:0007669"/>
    <property type="project" value="InterPro"/>
</dbReference>
<dbReference type="InParanoid" id="A0A0D2JQS3"/>
<evidence type="ECO:0000256" key="3">
    <source>
        <dbReference type="ARBA" id="ARBA00022840"/>
    </source>
</evidence>
<dbReference type="PANTHER" id="PTHR42781">
    <property type="entry name" value="SPERMIDINE/PUTRESCINE IMPORT ATP-BINDING PROTEIN POTA"/>
    <property type="match status" value="1"/>
</dbReference>
<dbReference type="RefSeq" id="WP_044351414.1">
    <property type="nucleotide sequence ID" value="NZ_AZAC01000040.1"/>
</dbReference>
<dbReference type="GO" id="GO:0005524">
    <property type="term" value="F:ATP binding"/>
    <property type="evidence" value="ECO:0007669"/>
    <property type="project" value="UniProtKB-KW"/>
</dbReference>
<keyword evidence="1" id="KW-0813">Transport</keyword>
<dbReference type="InterPro" id="IPR015856">
    <property type="entry name" value="ABC_transpr_CbiO/EcfA_su"/>
</dbReference>
<sequence length="345" mass="37980">MSRPPVYELRNVKQHYQGREVLSLDHFEIEANSIVGLAGPNGSGKSTLLRILALLEAPSMGKIRFKGAPVQNLKRNQRRKVALLPQEALLLKRSVFQNVAYGLKLRKDTENLTERVQKALSLVGLELSDYGRRSWKQLSGGEAQRVALAARLILKPKVLLLDEPTASLDSASAALVLEAALRAQEKSGATLVVASHDLIWLNSLTNQVLNLDRGKIMGQGPLTILPGPWHESEIPGYLCLPLSEDQVILAAAPGQYALPQTVAGIDPAKISLPRFHRPDPPPLNLIKARVTQLSIGRDPDDLLIQLQVGHLFFNLPLDQKNLTPGTRPGSKVWISFKAEDVIFFR</sequence>
<dbReference type="SUPFAM" id="SSF52540">
    <property type="entry name" value="P-loop containing nucleoside triphosphate hydrolases"/>
    <property type="match status" value="1"/>
</dbReference>
<keyword evidence="6" id="KW-1185">Reference proteome</keyword>
<dbReference type="InterPro" id="IPR003593">
    <property type="entry name" value="AAA+_ATPase"/>
</dbReference>
<dbReference type="PANTHER" id="PTHR42781:SF9">
    <property type="entry name" value="AMINO ACID ABC TRANSPORTER, ATP-BINDING PROTEIN-RELATED"/>
    <property type="match status" value="1"/>
</dbReference>
<evidence type="ECO:0000256" key="2">
    <source>
        <dbReference type="ARBA" id="ARBA00022741"/>
    </source>
</evidence>
<dbReference type="Gene3D" id="3.40.50.300">
    <property type="entry name" value="P-loop containing nucleotide triphosphate hydrolases"/>
    <property type="match status" value="1"/>
</dbReference>
<name>A0A0D2JQS3_9BACT</name>
<evidence type="ECO:0000313" key="5">
    <source>
        <dbReference type="EMBL" id="KIX11855.1"/>
    </source>
</evidence>
<dbReference type="SMART" id="SM00382">
    <property type="entry name" value="AAA"/>
    <property type="match status" value="1"/>
</dbReference>
<dbReference type="AlphaFoldDB" id="A0A0D2JQS3"/>
<gene>
    <name evidence="5" type="ORF">X474_22070</name>
</gene>
<dbReference type="OrthoDB" id="9809450at2"/>
<dbReference type="InterPro" id="IPR050093">
    <property type="entry name" value="ABC_SmlMolc_Importer"/>
</dbReference>
<accession>A0A0D2JQS3</accession>
<dbReference type="PATRIC" id="fig|1429043.3.peg.4680"/>
<dbReference type="CDD" id="cd03225">
    <property type="entry name" value="ABC_cobalt_CbiO_domain1"/>
    <property type="match status" value="1"/>
</dbReference>
<dbReference type="InterPro" id="IPR003439">
    <property type="entry name" value="ABC_transporter-like_ATP-bd"/>
</dbReference>
<keyword evidence="2" id="KW-0547">Nucleotide-binding</keyword>
<evidence type="ECO:0000256" key="1">
    <source>
        <dbReference type="ARBA" id="ARBA00022448"/>
    </source>
</evidence>
<organism evidence="5 6">
    <name type="scientific">Dethiosulfatarculus sandiegensis</name>
    <dbReference type="NCBI Taxonomy" id="1429043"/>
    <lineage>
        <taxon>Bacteria</taxon>
        <taxon>Pseudomonadati</taxon>
        <taxon>Thermodesulfobacteriota</taxon>
        <taxon>Desulfarculia</taxon>
        <taxon>Desulfarculales</taxon>
        <taxon>Desulfarculaceae</taxon>
        <taxon>Dethiosulfatarculus</taxon>
    </lineage>
</organism>
<dbReference type="SUPFAM" id="SSF50331">
    <property type="entry name" value="MOP-like"/>
    <property type="match status" value="1"/>
</dbReference>
<proteinExistence type="predicted"/>
<feature type="domain" description="ABC transporter" evidence="4">
    <location>
        <begin position="7"/>
        <end position="238"/>
    </location>
</feature>
<dbReference type="EMBL" id="AZAC01000040">
    <property type="protein sequence ID" value="KIX11855.1"/>
    <property type="molecule type" value="Genomic_DNA"/>
</dbReference>
<dbReference type="GO" id="GO:0055085">
    <property type="term" value="P:transmembrane transport"/>
    <property type="evidence" value="ECO:0007669"/>
    <property type="project" value="InterPro"/>
</dbReference>
<reference evidence="5 6" key="1">
    <citation type="submission" date="2013-11" db="EMBL/GenBank/DDBJ databases">
        <title>Metagenomic analysis of a methanogenic consortium involved in long chain n-alkane degradation.</title>
        <authorList>
            <person name="Davidova I.A."/>
            <person name="Callaghan A.V."/>
            <person name="Wawrik B."/>
            <person name="Pruitt S."/>
            <person name="Marks C."/>
            <person name="Duncan K.E."/>
            <person name="Suflita J.M."/>
        </authorList>
    </citation>
    <scope>NUCLEOTIDE SEQUENCE [LARGE SCALE GENOMIC DNA]</scope>
    <source>
        <strain evidence="5 6">SPR</strain>
    </source>
</reference>
<dbReference type="InterPro" id="IPR008995">
    <property type="entry name" value="Mo/tungstate-bd_C_term_dom"/>
</dbReference>